<accession>A0ABQ1VM52</accession>
<dbReference type="Pfam" id="PF09849">
    <property type="entry name" value="DUF2076"/>
    <property type="match status" value="1"/>
</dbReference>
<proteinExistence type="predicted"/>
<feature type="compositionally biased region" description="Gly residues" evidence="1">
    <location>
        <begin position="79"/>
        <end position="89"/>
    </location>
</feature>
<feature type="compositionally biased region" description="Low complexity" evidence="1">
    <location>
        <begin position="102"/>
        <end position="125"/>
    </location>
</feature>
<protein>
    <submittedName>
        <fullName evidence="2">ABC transporter substrate-binding protein</fullName>
    </submittedName>
</protein>
<dbReference type="Proteomes" id="UP000640509">
    <property type="component" value="Unassembled WGS sequence"/>
</dbReference>
<feature type="region of interest" description="Disordered" evidence="1">
    <location>
        <begin position="161"/>
        <end position="190"/>
    </location>
</feature>
<sequence>MDHNDRQAIEGLFHKLGQAARSQPHRDPEAEALIGDLIARNPGAAYYLAQTVIVQEQALNAAQDHIQQLQHQPQPQQGGLFGRLFGGGQQHAPRPMPPRPQPAAYGQQPGYGQAPQGSGPWSSGRPSGGGGFMAGAAQTAMGVAGGVLLGNAIGGMFAGDAAAAEAPAEEPMEDEAGYDDAGYDDGGDFE</sequence>
<evidence type="ECO:0000256" key="1">
    <source>
        <dbReference type="SAM" id="MobiDB-lite"/>
    </source>
</evidence>
<comment type="caution">
    <text evidence="2">The sequence shown here is derived from an EMBL/GenBank/DDBJ whole genome shotgun (WGS) entry which is preliminary data.</text>
</comment>
<dbReference type="InterPro" id="IPR018648">
    <property type="entry name" value="DUF2076"/>
</dbReference>
<reference evidence="3" key="1">
    <citation type="journal article" date="2019" name="Int. J. Syst. Evol. Microbiol.">
        <title>The Global Catalogue of Microorganisms (GCM) 10K type strain sequencing project: providing services to taxonomists for standard genome sequencing and annotation.</title>
        <authorList>
            <consortium name="The Broad Institute Genomics Platform"/>
            <consortium name="The Broad Institute Genome Sequencing Center for Infectious Disease"/>
            <person name="Wu L."/>
            <person name="Ma J."/>
        </authorList>
    </citation>
    <scope>NUCLEOTIDE SEQUENCE [LARGE SCALE GENOMIC DNA]</scope>
    <source>
        <strain evidence="3">CGMCC 1.15419</strain>
    </source>
</reference>
<feature type="region of interest" description="Disordered" evidence="1">
    <location>
        <begin position="71"/>
        <end position="130"/>
    </location>
</feature>
<evidence type="ECO:0000313" key="2">
    <source>
        <dbReference type="EMBL" id="GGF79452.1"/>
    </source>
</evidence>
<keyword evidence="3" id="KW-1185">Reference proteome</keyword>
<dbReference type="EMBL" id="BMIV01000023">
    <property type="protein sequence ID" value="GGF79452.1"/>
    <property type="molecule type" value="Genomic_DNA"/>
</dbReference>
<gene>
    <name evidence="2" type="ORF">GCM10011402_35110</name>
</gene>
<feature type="compositionally biased region" description="Acidic residues" evidence="1">
    <location>
        <begin position="167"/>
        <end position="190"/>
    </location>
</feature>
<dbReference type="RefSeq" id="WP_188716897.1">
    <property type="nucleotide sequence ID" value="NZ_BMIV01000023.1"/>
</dbReference>
<name>A0ABQ1VM52_9RHOB</name>
<evidence type="ECO:0000313" key="3">
    <source>
        <dbReference type="Proteomes" id="UP000640509"/>
    </source>
</evidence>
<organism evidence="2 3">
    <name type="scientific">Paracoccus acridae</name>
    <dbReference type="NCBI Taxonomy" id="1795310"/>
    <lineage>
        <taxon>Bacteria</taxon>
        <taxon>Pseudomonadati</taxon>
        <taxon>Pseudomonadota</taxon>
        <taxon>Alphaproteobacteria</taxon>
        <taxon>Rhodobacterales</taxon>
        <taxon>Paracoccaceae</taxon>
        <taxon>Paracoccus</taxon>
    </lineage>
</organism>